<proteinExistence type="predicted"/>
<evidence type="ECO:0000313" key="2">
    <source>
        <dbReference type="EMBL" id="MDB9004877.1"/>
    </source>
</evidence>
<accession>A0A5C6KMK8</accession>
<reference evidence="2" key="2">
    <citation type="submission" date="2023-01" db="EMBL/GenBank/DDBJ databases">
        <title>Human gut microbiome strain richness.</title>
        <authorList>
            <person name="Chen-Liaw A."/>
        </authorList>
    </citation>
    <scope>NUCLEOTIDE SEQUENCE</scope>
    <source>
        <strain evidence="2">RTP21484st1_E5_RTP21484_190118</strain>
    </source>
</reference>
<dbReference type="AlphaFoldDB" id="A0A5C6KMK8"/>
<dbReference type="Proteomes" id="UP001210126">
    <property type="component" value="Unassembled WGS sequence"/>
</dbReference>
<evidence type="ECO:0000313" key="3">
    <source>
        <dbReference type="EMBL" id="TWV63676.1"/>
    </source>
</evidence>
<evidence type="ECO:0000313" key="4">
    <source>
        <dbReference type="Proteomes" id="UP000315827"/>
    </source>
</evidence>
<dbReference type="InterPro" id="IPR036736">
    <property type="entry name" value="ACP-like_sf"/>
</dbReference>
<reference evidence="3 4" key="1">
    <citation type="submission" date="2019-07" db="EMBL/GenBank/DDBJ databases">
        <title>Genome sequencing of Parabacteroides distasonis iSURF_7.</title>
        <authorList>
            <person name="Degefu H.N."/>
            <person name="Ruoff K.L."/>
            <person name="Price C.E."/>
            <person name="Valls R.A."/>
            <person name="O'Toole G.A."/>
        </authorList>
    </citation>
    <scope>NUCLEOTIDE SEQUENCE [LARGE SCALE GENOMIC DNA]</scope>
    <source>
        <strain evidence="3 4">CFPLTA003_1B</strain>
    </source>
</reference>
<name>A0A5C6KMK8_PARDI</name>
<sequence length="79" mass="9097">MNNLEKLNQAFVDAFAIDKKYLKDLVYKGVSNWDSVGQMVLIANLEEAFDIEIKSDDIMDINSYKAAVLILMRKYNISF</sequence>
<dbReference type="EMBL" id="JAQMPJ010000005">
    <property type="protein sequence ID" value="MDB9004877.1"/>
    <property type="molecule type" value="Genomic_DNA"/>
</dbReference>
<protein>
    <submittedName>
        <fullName evidence="3">Acyl carrier protein</fullName>
    </submittedName>
</protein>
<gene>
    <name evidence="3" type="ORF">FSA05_05965</name>
    <name evidence="2" type="ORF">PN599_07670</name>
</gene>
<dbReference type="Gene3D" id="1.10.1200.10">
    <property type="entry name" value="ACP-like"/>
    <property type="match status" value="1"/>
</dbReference>
<feature type="domain" description="Carrier" evidence="1">
    <location>
        <begin position="34"/>
        <end position="65"/>
    </location>
</feature>
<evidence type="ECO:0000259" key="1">
    <source>
        <dbReference type="Pfam" id="PF00550"/>
    </source>
</evidence>
<dbReference type="RefSeq" id="WP_009018249.1">
    <property type="nucleotide sequence ID" value="NZ_BAABYH010000001.1"/>
</dbReference>
<dbReference type="Proteomes" id="UP000315827">
    <property type="component" value="Unassembled WGS sequence"/>
</dbReference>
<dbReference type="EMBL" id="VOHW01000002">
    <property type="protein sequence ID" value="TWV63676.1"/>
    <property type="molecule type" value="Genomic_DNA"/>
</dbReference>
<dbReference type="InterPro" id="IPR009081">
    <property type="entry name" value="PP-bd_ACP"/>
</dbReference>
<dbReference type="Pfam" id="PF00550">
    <property type="entry name" value="PP-binding"/>
    <property type="match status" value="1"/>
</dbReference>
<dbReference type="SUPFAM" id="SSF47336">
    <property type="entry name" value="ACP-like"/>
    <property type="match status" value="1"/>
</dbReference>
<comment type="caution">
    <text evidence="3">The sequence shown here is derived from an EMBL/GenBank/DDBJ whole genome shotgun (WGS) entry which is preliminary data.</text>
</comment>
<organism evidence="3 4">
    <name type="scientific">Parabacteroides distasonis</name>
    <dbReference type="NCBI Taxonomy" id="823"/>
    <lineage>
        <taxon>Bacteria</taxon>
        <taxon>Pseudomonadati</taxon>
        <taxon>Bacteroidota</taxon>
        <taxon>Bacteroidia</taxon>
        <taxon>Bacteroidales</taxon>
        <taxon>Tannerellaceae</taxon>
        <taxon>Parabacteroides</taxon>
    </lineage>
</organism>